<name>A0A426XJY6_ENSVE</name>
<accession>A0A426XJY6</accession>
<evidence type="ECO:0000313" key="3">
    <source>
        <dbReference type="Proteomes" id="UP000287651"/>
    </source>
</evidence>
<organism evidence="2 3">
    <name type="scientific">Ensete ventricosum</name>
    <name type="common">Abyssinian banana</name>
    <name type="synonym">Musa ensete</name>
    <dbReference type="NCBI Taxonomy" id="4639"/>
    <lineage>
        <taxon>Eukaryota</taxon>
        <taxon>Viridiplantae</taxon>
        <taxon>Streptophyta</taxon>
        <taxon>Embryophyta</taxon>
        <taxon>Tracheophyta</taxon>
        <taxon>Spermatophyta</taxon>
        <taxon>Magnoliopsida</taxon>
        <taxon>Liliopsida</taxon>
        <taxon>Zingiberales</taxon>
        <taxon>Musaceae</taxon>
        <taxon>Ensete</taxon>
    </lineage>
</organism>
<dbReference type="Proteomes" id="UP000287651">
    <property type="component" value="Unassembled WGS sequence"/>
</dbReference>
<gene>
    <name evidence="2" type="ORF">B296_00057558</name>
</gene>
<protein>
    <submittedName>
        <fullName evidence="2">Uncharacterized protein</fullName>
    </submittedName>
</protein>
<sequence length="227" mass="24133">MAEASTAKIDRRRPILAVPPGSGRSAYWSAVGPVCTGRYESYRSVRKTLAAGCCSCWWKRGNKEGEARGYGGCSRRGSKEQQRQRARLEATVTTRARGTAVTGGETLATGAAVGLKEKQRRRRGQCRLLRLLRGGRATAVGSIAGGKRLEQQGRAGGPRQRVEAAAVAGEAAMRASSSGGGRRQQQWPARALAATVIVGAGDQWLCVGRAVAEEGQRGPVGWGCRRQ</sequence>
<reference evidence="2 3" key="1">
    <citation type="journal article" date="2014" name="Agronomy (Basel)">
        <title>A Draft Genome Sequence for Ensete ventricosum, the Drought-Tolerant Tree Against Hunger.</title>
        <authorList>
            <person name="Harrison J."/>
            <person name="Moore K.A."/>
            <person name="Paszkiewicz K."/>
            <person name="Jones T."/>
            <person name="Grant M."/>
            <person name="Ambacheew D."/>
            <person name="Muzemil S."/>
            <person name="Studholme D.J."/>
        </authorList>
    </citation>
    <scope>NUCLEOTIDE SEQUENCE [LARGE SCALE GENOMIC DNA]</scope>
</reference>
<dbReference type="AlphaFoldDB" id="A0A426XJY6"/>
<dbReference type="EMBL" id="AMZH03019922">
    <property type="protein sequence ID" value="RRT39760.1"/>
    <property type="molecule type" value="Genomic_DNA"/>
</dbReference>
<feature type="region of interest" description="Disordered" evidence="1">
    <location>
        <begin position="66"/>
        <end position="85"/>
    </location>
</feature>
<evidence type="ECO:0000313" key="2">
    <source>
        <dbReference type="EMBL" id="RRT39760.1"/>
    </source>
</evidence>
<evidence type="ECO:0000256" key="1">
    <source>
        <dbReference type="SAM" id="MobiDB-lite"/>
    </source>
</evidence>
<comment type="caution">
    <text evidence="2">The sequence shown here is derived from an EMBL/GenBank/DDBJ whole genome shotgun (WGS) entry which is preliminary data.</text>
</comment>
<proteinExistence type="predicted"/>